<dbReference type="SUPFAM" id="SSF82693">
    <property type="entry name" value="Multidrug efflux transporter AcrB pore domain, PN1, PN2, PC1 and PC2 subdomains"/>
    <property type="match status" value="3"/>
</dbReference>
<proteinExistence type="predicted"/>
<evidence type="ECO:0000313" key="2">
    <source>
        <dbReference type="EMBL" id="KRT34876.1"/>
    </source>
</evidence>
<keyword evidence="3" id="KW-1185">Reference proteome</keyword>
<dbReference type="Gene3D" id="3.30.70.1320">
    <property type="entry name" value="Multidrug efflux transporter AcrB pore domain like"/>
    <property type="match status" value="1"/>
</dbReference>
<feature type="transmembrane region" description="Helical" evidence="1">
    <location>
        <begin position="887"/>
        <end position="909"/>
    </location>
</feature>
<dbReference type="GO" id="GO:0042910">
    <property type="term" value="F:xenobiotic transmembrane transporter activity"/>
    <property type="evidence" value="ECO:0007669"/>
    <property type="project" value="TreeGrafter"/>
</dbReference>
<feature type="transmembrane region" description="Helical" evidence="1">
    <location>
        <begin position="359"/>
        <end position="379"/>
    </location>
</feature>
<feature type="transmembrane region" description="Helical" evidence="1">
    <location>
        <begin position="527"/>
        <end position="545"/>
    </location>
</feature>
<keyword evidence="1" id="KW-1133">Transmembrane helix</keyword>
<accession>A0A0T5X8Z4</accession>
<dbReference type="Gene3D" id="3.30.70.1430">
    <property type="entry name" value="Multidrug efflux transporter AcrB pore domain"/>
    <property type="match status" value="2"/>
</dbReference>
<evidence type="ECO:0000256" key="1">
    <source>
        <dbReference type="SAM" id="Phobius"/>
    </source>
</evidence>
<dbReference type="GO" id="GO:0005886">
    <property type="term" value="C:plasma membrane"/>
    <property type="evidence" value="ECO:0007669"/>
    <property type="project" value="TreeGrafter"/>
</dbReference>
<feature type="transmembrane region" description="Helical" evidence="1">
    <location>
        <begin position="333"/>
        <end position="352"/>
    </location>
</feature>
<feature type="transmembrane region" description="Helical" evidence="1">
    <location>
        <begin position="457"/>
        <end position="481"/>
    </location>
</feature>
<dbReference type="Gene3D" id="3.30.2090.10">
    <property type="entry name" value="Multidrug efflux transporter AcrB TolC docking domain, DN and DC subdomains"/>
    <property type="match status" value="2"/>
</dbReference>
<reference evidence="3" key="1">
    <citation type="submission" date="2012-09" db="EMBL/GenBank/DDBJ databases">
        <authorList>
            <person name="Weinstock G."/>
            <person name="Sodergren E."/>
            <person name="Clifton S."/>
            <person name="Fulton L."/>
            <person name="Fulton B."/>
            <person name="Courtney L."/>
            <person name="Fronick C."/>
            <person name="Harrison M."/>
            <person name="Strong C."/>
            <person name="Farmer C."/>
            <person name="Delehaunty K."/>
            <person name="Markovic C."/>
            <person name="Hall O."/>
            <person name="Minx P."/>
            <person name="Tomlinson C."/>
            <person name="Mitreva M."/>
            <person name="Nelson J."/>
            <person name="Hou S."/>
            <person name="Wollam A."/>
            <person name="Pepin K.H."/>
            <person name="Johnson M."/>
            <person name="Bhonagiri V."/>
            <person name="Nash W.E."/>
            <person name="Suruliraj S."/>
            <person name="Warren W."/>
            <person name="Chinwalla A."/>
            <person name="Mardis E.R."/>
            <person name="Wilson R.K."/>
        </authorList>
    </citation>
    <scope>NUCLEOTIDE SEQUENCE [LARGE SCALE GENOMIC DNA]</scope>
    <source>
        <strain evidence="3">OS1</strain>
    </source>
</reference>
<dbReference type="InterPro" id="IPR027463">
    <property type="entry name" value="AcrB_DN_DC_subdom"/>
</dbReference>
<dbReference type="EMBL" id="ACJX03000001">
    <property type="protein sequence ID" value="KRT34876.1"/>
    <property type="molecule type" value="Genomic_DNA"/>
</dbReference>
<sequence length="1034" mass="113513">MNLWEIAVKRPTATLMFFFAVLLLGAVSFIGIKVDLLPQFEPPEILVITTWEGAAASDVEQEITEEVEDRMATIQGLDEITSTSSDEASAVVLRFEWGEDLDARMGDARDQVNIIRRRLPDDADDPILIKVTSSAMPVMLVIFKAGPTFPGLYHFVENDVGKLIQQVPGVGDVSVFGGEEREIKILLDAEKLKAYNLSAQQIASILQQEHFNLPAGSFKEGMLEYQIRVPGRYKLVNEIGYAIVGTTDGKPVYLKDVATVEDGYKDASTFGWFDGARSVVMMITKNTDANTVQVSNGVKARLEELKGSIFPSDVDYVIGYDQSEFILNSLKQLATTLLYGIVLVFLVTYVFLRRLPGTLAVCGAIPFSLIATFIAMRILGYTVNLMTLSALTVACGMVVDNAIVTTDQVIYHIKMGEKRQIASMLGAGEVGSSLIASTLTTLAVLLPLIFITGLVGIFFSSLSVVMSLAIVSSLVVSLSFIPMVGSKTFKSQEDKLFIHRYSKRILTLLERNYALLIDWALRNRKKIIGLALLCAVFTVVGFTRIGTELIPKSDTGSVRVNFRLPEGTRVEETERVAKDVMAYALDNIPELENVYIYGGSFGDGMSALRGESSNTGTVGIELVSKGERERSGFQVAAQVRQYLNAKAGFEAVSANVSSPIMAGGSSKPIVIELYGDDVNELLKIGDEIKKRVEGIPGAVDIEITQKASRPEIWVDVDKERASLLGVPTSNVAQALRAYYYGVQLDEDYWEGEDNYEVWLRLQPDQRHSWDTLNKLLVPSVTGDMIRLTNLATIKEELGPPEIHRKNRQRYITIELDTEGRSVGNVATDIEKALKEIELPAGMRTEITGDVEDMKETFLQMGLLILLGVVLVYMIMAGQYEAFLDPFIIMFSVPFALTGAVGALLLTGSYLSLQGLLGIVMLIGTVVNNAIVLVDYVNLLRARGYVMHDALVEGGSRRLRPILMTTLTTVLGMLPMALSQGEGAEIWRPLAVSVIGGLSFSTLVTLVLIPVVYSLVEEKIRRRPRFVEAKGGTSR</sequence>
<dbReference type="Gene3D" id="3.30.70.1440">
    <property type="entry name" value="Multidrug efflux transporter AcrB pore domain"/>
    <property type="match status" value="1"/>
</dbReference>
<dbReference type="PANTHER" id="PTHR32063:SF0">
    <property type="entry name" value="SWARMING MOTILITY PROTEIN SWRC"/>
    <property type="match status" value="1"/>
</dbReference>
<keyword evidence="1" id="KW-0472">Membrane</keyword>
<evidence type="ECO:0000313" key="3">
    <source>
        <dbReference type="Proteomes" id="UP000005273"/>
    </source>
</evidence>
<dbReference type="Proteomes" id="UP000005273">
    <property type="component" value="Unassembled WGS sequence"/>
</dbReference>
<dbReference type="PANTHER" id="PTHR32063">
    <property type="match status" value="1"/>
</dbReference>
<feature type="transmembrane region" description="Helical" evidence="1">
    <location>
        <begin position="425"/>
        <end position="451"/>
    </location>
</feature>
<dbReference type="SUPFAM" id="SSF82714">
    <property type="entry name" value="Multidrug efflux transporter AcrB TolC docking domain, DN and DC subdomains"/>
    <property type="match status" value="2"/>
</dbReference>
<organism evidence="2 3">
    <name type="scientific">Acetomicrobium hydrogeniformans ATCC BAA-1850</name>
    <dbReference type="NCBI Taxonomy" id="592015"/>
    <lineage>
        <taxon>Bacteria</taxon>
        <taxon>Thermotogati</taxon>
        <taxon>Synergistota</taxon>
        <taxon>Synergistia</taxon>
        <taxon>Synergistales</taxon>
        <taxon>Acetomicrobiaceae</taxon>
        <taxon>Acetomicrobium</taxon>
    </lineage>
</organism>
<name>A0A0T5X8Z4_9BACT</name>
<dbReference type="RefSeq" id="WP_009200253.1">
    <property type="nucleotide sequence ID" value="NZ_ACJX03000001.1"/>
</dbReference>
<protein>
    <submittedName>
        <fullName evidence="2">Heavy metal efflux pump, CzcA family</fullName>
    </submittedName>
</protein>
<dbReference type="STRING" id="592015.HMPREF1705_04126"/>
<dbReference type="InterPro" id="IPR001036">
    <property type="entry name" value="Acrflvin-R"/>
</dbReference>
<dbReference type="PRINTS" id="PR00702">
    <property type="entry name" value="ACRIFLAVINRP"/>
</dbReference>
<feature type="transmembrane region" description="Helical" evidence="1">
    <location>
        <begin position="385"/>
        <end position="404"/>
    </location>
</feature>
<gene>
    <name evidence="2" type="ORF">HMPREF1705_04126</name>
</gene>
<feature type="transmembrane region" description="Helical" evidence="1">
    <location>
        <begin position="12"/>
        <end position="32"/>
    </location>
</feature>
<dbReference type="OrthoDB" id="9757876at2"/>
<feature type="transmembrane region" description="Helical" evidence="1">
    <location>
        <begin position="989"/>
        <end position="1015"/>
    </location>
</feature>
<dbReference type="AlphaFoldDB" id="A0A0T5X8Z4"/>
<feature type="transmembrane region" description="Helical" evidence="1">
    <location>
        <begin position="915"/>
        <end position="937"/>
    </location>
</feature>
<feature type="transmembrane region" description="Helical" evidence="1">
    <location>
        <begin position="857"/>
        <end position="875"/>
    </location>
</feature>
<comment type="caution">
    <text evidence="2">The sequence shown here is derived from an EMBL/GenBank/DDBJ whole genome shotgun (WGS) entry which is preliminary data.</text>
</comment>
<dbReference type="Pfam" id="PF00873">
    <property type="entry name" value="ACR_tran"/>
    <property type="match status" value="1"/>
</dbReference>
<dbReference type="SUPFAM" id="SSF82866">
    <property type="entry name" value="Multidrug efflux transporter AcrB transmembrane domain"/>
    <property type="match status" value="2"/>
</dbReference>
<keyword evidence="1" id="KW-0812">Transmembrane</keyword>
<feature type="transmembrane region" description="Helical" evidence="1">
    <location>
        <begin position="958"/>
        <end position="977"/>
    </location>
</feature>
<dbReference type="eggNOG" id="COG0841">
    <property type="taxonomic scope" value="Bacteria"/>
</dbReference>
<dbReference type="Gene3D" id="1.20.1640.10">
    <property type="entry name" value="Multidrug efflux transporter AcrB transmembrane domain"/>
    <property type="match status" value="2"/>
</dbReference>